<evidence type="ECO:0000313" key="1">
    <source>
        <dbReference type="EMBL" id="AGX01740.1"/>
    </source>
</evidence>
<name>W8CZV9_9CAUD</name>
<protein>
    <submittedName>
        <fullName evidence="1">Uncharacterized protein</fullName>
    </submittedName>
</protein>
<reference evidence="1 2" key="1">
    <citation type="journal article" date="2014" name="FEMS Microbiol. Lett.">
        <title>The genome of the Erwinia amylovora phage PhiEaH1 reveals greater diversity and broadens the applicability of phages for the treatment of fire blight.</title>
        <authorList>
            <person name="Meczker K."/>
            <person name="Domotor D."/>
            <person name="Vass J."/>
            <person name="Rakhely G."/>
            <person name="Schneider G."/>
            <person name="Kovacs T."/>
        </authorList>
    </citation>
    <scope>NUCLEOTIDE SEQUENCE [LARGE SCALE GENOMIC DNA]</scope>
</reference>
<evidence type="ECO:0000313" key="2">
    <source>
        <dbReference type="Proteomes" id="UP000204235"/>
    </source>
</evidence>
<sequence length="198" mass="22481">MTEPEEVELTPPLEPEDTSFLDYILTEYTMEELPKLDIDIFRARYLPYLAGDLDSKDSVAALRMWEAEVSKNARRPVLIVDKAGNHLYTVPPITGTVQTRQTGNPHSIESRTRMMQAQMNRLVSFGIRAQKEMFNNLSQSDAQQKQWALDWYKILKDFGYLDGKPKTGILGPGSKGVTVVNATEDFEIGDVDFVEDDF</sequence>
<dbReference type="RefSeq" id="YP_009010071.1">
    <property type="nucleotide sequence ID" value="NC_023610.1"/>
</dbReference>
<organism evidence="1 2">
    <name type="scientific">Erwinia phage PhiEaH1</name>
    <dbReference type="NCBI Taxonomy" id="1401669"/>
    <lineage>
        <taxon>Viruses</taxon>
        <taxon>Duplodnaviria</taxon>
        <taxon>Heunggongvirae</taxon>
        <taxon>Uroviricota</taxon>
        <taxon>Caudoviricetes</taxon>
        <taxon>Chimalliviridae</taxon>
        <taxon>Iapetusvirus</taxon>
        <taxon>Iapetusvirus EaH1</taxon>
    </lineage>
</organism>
<dbReference type="GeneID" id="18500918"/>
<dbReference type="Proteomes" id="UP000204235">
    <property type="component" value="Segment"/>
</dbReference>
<accession>W8CZV9</accession>
<keyword evidence="2" id="KW-1185">Reference proteome</keyword>
<dbReference type="KEGG" id="vg:18500918"/>
<dbReference type="EMBL" id="KF623294">
    <property type="protein sequence ID" value="AGX01740.1"/>
    <property type="molecule type" value="Genomic_DNA"/>
</dbReference>
<proteinExistence type="predicted"/>